<organism evidence="1 2">
    <name type="scientific">Dictyostelium purpureum</name>
    <name type="common">Slime mold</name>
    <dbReference type="NCBI Taxonomy" id="5786"/>
    <lineage>
        <taxon>Eukaryota</taxon>
        <taxon>Amoebozoa</taxon>
        <taxon>Evosea</taxon>
        <taxon>Eumycetozoa</taxon>
        <taxon>Dictyostelia</taxon>
        <taxon>Dictyosteliales</taxon>
        <taxon>Dictyosteliaceae</taxon>
        <taxon>Dictyostelium</taxon>
    </lineage>
</organism>
<evidence type="ECO:0000313" key="1">
    <source>
        <dbReference type="EMBL" id="EGC30982.1"/>
    </source>
</evidence>
<dbReference type="RefSeq" id="XP_003292483.1">
    <property type="nucleotide sequence ID" value="XM_003292435.1"/>
</dbReference>
<accession>F0ZYJ1</accession>
<evidence type="ECO:0000313" key="2">
    <source>
        <dbReference type="Proteomes" id="UP000001064"/>
    </source>
</evidence>
<keyword evidence="2" id="KW-1185">Reference proteome</keyword>
<protein>
    <recommendedName>
        <fullName evidence="3">F-box domain-containing protein</fullName>
    </recommendedName>
</protein>
<sequence>MDLINHDNFNLDRMAAYLLSDVGDFFDSQGVFVPKNKCKNRFFQIFLEYLDSNNDILKPTEEQFHKLKRIFTKIKNYDSYKYYEIFLISSYNDYLNFNFNKEEKEEITYSWLVYCLKMQEYHRSFSIKVLNLLHQYTKKNTSYIISAYKNNSVGKDFKLLHLLFSLLSFRGKISIQDYQEFKEGIIAFFNGVYEVFFSFFLNRQWHGIYNENEYRNRSVIEENKNQVKKETVRESYDENLPDDLNEENYFENSGDEEDVLGQDELLENSNQFIVEDLSINEVDAKKKCFAFNTEGVVRFFIYLSTPLEIKINQSLYFEDFGSTIECLLNNNEFNYQVFSEFKRKWCYDSDPTPGSNVFKDELLKEILLFLIRDPSTNQIRKLSISLVSKKFRDIILEEMNTSLQYPIDIGINIYNIKSDNLNGYSLLVPSKVKYLKYSVSSFFDPNLSILKMFKSLVKLEVDGLTELDESTLLILDSIKTLKTVQINVLPFNRINEFFQGFNAFQGFIRDQYLETKRDLDFYEIDCESFPKELNIKVDTFEEYKNTFYGKEFHLFIQDYKGEFDCKLNQIMNYHIHIIKYKKIETTCMDFLLHYFPSFHLGKVPSFSLKLSTRPDKKVLESFKTHRQYKKLENILEIEFIVSKICNISTIQTMLSVLENATNLEKVSLKIQYDAKCDGLLEDDDIHSNCSCGQSPNIDKIIEFHVELLFKSISEKFKNVKSIEISDYFKKSIYISWRKVKLYNFKVNFPFKYIYFNKKAKSFTL</sequence>
<dbReference type="GeneID" id="10508283"/>
<reference evidence="2" key="1">
    <citation type="journal article" date="2011" name="Genome Biol.">
        <title>Comparative genomics of the social amoebae Dictyostelium discoideum and Dictyostelium purpureum.</title>
        <authorList>
            <consortium name="US DOE Joint Genome Institute (JGI-PGF)"/>
            <person name="Sucgang R."/>
            <person name="Kuo A."/>
            <person name="Tian X."/>
            <person name="Salerno W."/>
            <person name="Parikh A."/>
            <person name="Feasley C.L."/>
            <person name="Dalin E."/>
            <person name="Tu H."/>
            <person name="Huang E."/>
            <person name="Barry K."/>
            <person name="Lindquist E."/>
            <person name="Shapiro H."/>
            <person name="Bruce D."/>
            <person name="Schmutz J."/>
            <person name="Salamov A."/>
            <person name="Fey P."/>
            <person name="Gaudet P."/>
            <person name="Anjard C."/>
            <person name="Babu M.M."/>
            <person name="Basu S."/>
            <person name="Bushmanova Y."/>
            <person name="van der Wel H."/>
            <person name="Katoh-Kurasawa M."/>
            <person name="Dinh C."/>
            <person name="Coutinho P.M."/>
            <person name="Saito T."/>
            <person name="Elias M."/>
            <person name="Schaap P."/>
            <person name="Kay R.R."/>
            <person name="Henrissat B."/>
            <person name="Eichinger L."/>
            <person name="Rivero F."/>
            <person name="Putnam N.H."/>
            <person name="West C.M."/>
            <person name="Loomis W.F."/>
            <person name="Chisholm R.L."/>
            <person name="Shaulsky G."/>
            <person name="Strassmann J.E."/>
            <person name="Queller D.C."/>
            <person name="Kuspa A."/>
            <person name="Grigoriev I.V."/>
        </authorList>
    </citation>
    <scope>NUCLEOTIDE SEQUENCE [LARGE SCALE GENOMIC DNA]</scope>
    <source>
        <strain evidence="2">QSDP1</strain>
    </source>
</reference>
<dbReference type="EMBL" id="GL871285">
    <property type="protein sequence ID" value="EGC30982.1"/>
    <property type="molecule type" value="Genomic_DNA"/>
</dbReference>
<proteinExistence type="predicted"/>
<dbReference type="VEuPathDB" id="AmoebaDB:DICPUDRAFT_157203"/>
<dbReference type="Proteomes" id="UP000001064">
    <property type="component" value="Unassembled WGS sequence"/>
</dbReference>
<dbReference type="InParanoid" id="F0ZYJ1"/>
<gene>
    <name evidence="1" type="ORF">DICPUDRAFT_157203</name>
</gene>
<evidence type="ECO:0008006" key="3">
    <source>
        <dbReference type="Google" id="ProtNLM"/>
    </source>
</evidence>
<dbReference type="KEGG" id="dpp:DICPUDRAFT_157203"/>
<dbReference type="AlphaFoldDB" id="F0ZYJ1"/>
<name>F0ZYJ1_DICPU</name>